<dbReference type="AlphaFoldDB" id="X1LDF1"/>
<proteinExistence type="predicted"/>
<accession>X1LDF1</accession>
<protein>
    <recommendedName>
        <fullName evidence="3">Glycosyl transferase family 1 domain-containing protein</fullName>
    </recommendedName>
</protein>
<organism evidence="2">
    <name type="scientific">marine sediment metagenome</name>
    <dbReference type="NCBI Taxonomy" id="412755"/>
    <lineage>
        <taxon>unclassified sequences</taxon>
        <taxon>metagenomes</taxon>
        <taxon>ecological metagenomes</taxon>
    </lineage>
</organism>
<feature type="non-terminal residue" evidence="2">
    <location>
        <position position="1"/>
    </location>
</feature>
<dbReference type="Pfam" id="PF13692">
    <property type="entry name" value="Glyco_trans_1_4"/>
    <property type="match status" value="1"/>
</dbReference>
<dbReference type="SUPFAM" id="SSF53756">
    <property type="entry name" value="UDP-Glycosyltransferase/glycogen phosphorylase"/>
    <property type="match status" value="1"/>
</dbReference>
<dbReference type="PANTHER" id="PTHR46401">
    <property type="entry name" value="GLYCOSYLTRANSFERASE WBBK-RELATED"/>
    <property type="match status" value="1"/>
</dbReference>
<keyword evidence="1" id="KW-0808">Transferase</keyword>
<dbReference type="EMBL" id="BARV01009765">
    <property type="protein sequence ID" value="GAI03876.1"/>
    <property type="molecule type" value="Genomic_DNA"/>
</dbReference>
<reference evidence="2" key="1">
    <citation type="journal article" date="2014" name="Front. Microbiol.">
        <title>High frequency of phylogenetically diverse reductive dehalogenase-homologous genes in deep subseafloor sedimentary metagenomes.</title>
        <authorList>
            <person name="Kawai M."/>
            <person name="Futagami T."/>
            <person name="Toyoda A."/>
            <person name="Takaki Y."/>
            <person name="Nishi S."/>
            <person name="Hori S."/>
            <person name="Arai W."/>
            <person name="Tsubouchi T."/>
            <person name="Morono Y."/>
            <person name="Uchiyama I."/>
            <person name="Ito T."/>
            <person name="Fujiyama A."/>
            <person name="Inagaki F."/>
            <person name="Takami H."/>
        </authorList>
    </citation>
    <scope>NUCLEOTIDE SEQUENCE</scope>
    <source>
        <strain evidence="2">Expedition CK06-06</strain>
    </source>
</reference>
<name>X1LDF1_9ZZZZ</name>
<evidence type="ECO:0008006" key="3">
    <source>
        <dbReference type="Google" id="ProtNLM"/>
    </source>
</evidence>
<comment type="caution">
    <text evidence="2">The sequence shown here is derived from an EMBL/GenBank/DDBJ whole genome shotgun (WGS) entry which is preliminary data.</text>
</comment>
<dbReference type="GO" id="GO:0016757">
    <property type="term" value="F:glycosyltransferase activity"/>
    <property type="evidence" value="ECO:0007669"/>
    <property type="project" value="TreeGrafter"/>
</dbReference>
<dbReference type="Gene3D" id="3.40.50.2000">
    <property type="entry name" value="Glycogen Phosphorylase B"/>
    <property type="match status" value="1"/>
</dbReference>
<sequence length="299" mass="32256">DPRIVWHGVVDDATLNEYYAKAHVSVYASLVEGYGMPIVESLWHARPCICHNGGVMAELAAEGGCRTVDMTDPDALAGQIHALASEPQAYLKLASEAVARPILTWRSYARAMLRQLASHTSRSVAKPLPRQWQHLLIDPQLQLVDEPGQLALACLLHQRPAQCALLLGEHPQWVTDLIGHHALRAWQVAEGTLLGEVSRQGAVSRIEAPVDVALPLLLDELRDSEITVDLVVLAAEPDSPALREALGPLLTGQAEGLLLVAQGLSAETTLALGLPFEAAIELPGLRGYHYPLVKPGADQ</sequence>
<gene>
    <name evidence="2" type="ORF">S06H3_19137</name>
</gene>
<dbReference type="PANTHER" id="PTHR46401:SF2">
    <property type="entry name" value="GLYCOSYLTRANSFERASE WBBK-RELATED"/>
    <property type="match status" value="1"/>
</dbReference>
<evidence type="ECO:0000313" key="2">
    <source>
        <dbReference type="EMBL" id="GAI03876.1"/>
    </source>
</evidence>
<evidence type="ECO:0000256" key="1">
    <source>
        <dbReference type="ARBA" id="ARBA00022679"/>
    </source>
</evidence>